<keyword evidence="8" id="KW-1185">Reference proteome</keyword>
<gene>
    <name evidence="7" type="ORF">NF27_BV00010</name>
</gene>
<keyword evidence="4" id="KW-1133">Transmembrane helix</keyword>
<dbReference type="EMBL" id="JSWE01000047">
    <property type="protein sequence ID" value="KIE06059.1"/>
    <property type="molecule type" value="Genomic_DNA"/>
</dbReference>
<evidence type="ECO:0000256" key="4">
    <source>
        <dbReference type="ARBA" id="ARBA00022989"/>
    </source>
</evidence>
<comment type="caution">
    <text evidence="7">The sequence shown here is derived from an EMBL/GenBank/DDBJ whole genome shotgun (WGS) entry which is preliminary data.</text>
</comment>
<dbReference type="Pfam" id="PF10412">
    <property type="entry name" value="TrwB_AAD_bind"/>
    <property type="match status" value="1"/>
</dbReference>
<dbReference type="Gene3D" id="3.40.50.300">
    <property type="entry name" value="P-loop containing nucleotide triphosphate hydrolases"/>
    <property type="match status" value="1"/>
</dbReference>
<evidence type="ECO:0000256" key="5">
    <source>
        <dbReference type="ARBA" id="ARBA00023136"/>
    </source>
</evidence>
<dbReference type="PANTHER" id="PTHR37937">
    <property type="entry name" value="CONJUGATIVE TRANSFER: DNA TRANSPORT"/>
    <property type="match status" value="1"/>
</dbReference>
<accession>A0A0C1QKN7</accession>
<protein>
    <recommendedName>
        <fullName evidence="6">Type IV secretion system coupling protein TraD DNA-binding domain-containing protein</fullName>
    </recommendedName>
</protein>
<proteinExistence type="predicted"/>
<reference evidence="7 8" key="1">
    <citation type="submission" date="2014-11" db="EMBL/GenBank/DDBJ databases">
        <title>A Rickettsiales Symbiont of Amoebae With Ancient Features.</title>
        <authorList>
            <person name="Schulz F."/>
            <person name="Martijn J."/>
            <person name="Wascher F."/>
            <person name="Kostanjsek R."/>
            <person name="Ettema T.J."/>
            <person name="Horn M."/>
        </authorList>
    </citation>
    <scope>NUCLEOTIDE SEQUENCE [LARGE SCALE GENOMIC DNA]</scope>
    <source>
        <strain evidence="7 8">UWC36</strain>
    </source>
</reference>
<dbReference type="PANTHER" id="PTHR37937:SF1">
    <property type="entry name" value="CONJUGATIVE TRANSFER: DNA TRANSPORT"/>
    <property type="match status" value="1"/>
</dbReference>
<evidence type="ECO:0000256" key="3">
    <source>
        <dbReference type="ARBA" id="ARBA00022692"/>
    </source>
</evidence>
<dbReference type="STRING" id="86105.NF27_BV00010"/>
<dbReference type="SUPFAM" id="SSF52540">
    <property type="entry name" value="P-loop containing nucleoside triphosphate hydrolases"/>
    <property type="match status" value="1"/>
</dbReference>
<evidence type="ECO:0000313" key="8">
    <source>
        <dbReference type="Proteomes" id="UP000031258"/>
    </source>
</evidence>
<keyword evidence="3" id="KW-0812">Transmembrane</keyword>
<dbReference type="InterPro" id="IPR051539">
    <property type="entry name" value="T4SS-coupling_protein"/>
</dbReference>
<evidence type="ECO:0000256" key="1">
    <source>
        <dbReference type="ARBA" id="ARBA00004651"/>
    </source>
</evidence>
<evidence type="ECO:0000313" key="7">
    <source>
        <dbReference type="EMBL" id="KIE06059.1"/>
    </source>
</evidence>
<sequence length="134" mass="14856">SIKDLISELFSINVSDLHELVKGTPAHKLTSPENKETTLGLLATLSTYIRSLQYVKEEENNFSISKWISDESSEGCLFLTSVSTIHSSLAPLISMMVNIAVTSLMNTKKNTGKKVWFIFDELGSLNYLPSLEQG</sequence>
<feature type="domain" description="Type IV secretion system coupling protein TraD DNA-binding" evidence="6">
    <location>
        <begin position="2"/>
        <end position="133"/>
    </location>
</feature>
<dbReference type="CDD" id="cd01127">
    <property type="entry name" value="TrwB_TraG_TraD_VirD4"/>
    <property type="match status" value="1"/>
</dbReference>
<evidence type="ECO:0000256" key="2">
    <source>
        <dbReference type="ARBA" id="ARBA00022475"/>
    </source>
</evidence>
<name>A0A0C1QKN7_9RICK</name>
<dbReference type="AlphaFoldDB" id="A0A0C1QKN7"/>
<feature type="non-terminal residue" evidence="7">
    <location>
        <position position="1"/>
    </location>
</feature>
<dbReference type="OrthoDB" id="102453at2"/>
<keyword evidence="2" id="KW-1003">Cell membrane</keyword>
<feature type="non-terminal residue" evidence="7">
    <location>
        <position position="134"/>
    </location>
</feature>
<comment type="subcellular location">
    <subcellularLocation>
        <location evidence="1">Cell membrane</location>
        <topology evidence="1">Multi-pass membrane protein</topology>
    </subcellularLocation>
</comment>
<evidence type="ECO:0000259" key="6">
    <source>
        <dbReference type="Pfam" id="PF10412"/>
    </source>
</evidence>
<dbReference type="InterPro" id="IPR027417">
    <property type="entry name" value="P-loop_NTPase"/>
</dbReference>
<dbReference type="InterPro" id="IPR019476">
    <property type="entry name" value="T4SS_TraD_DNA-bd"/>
</dbReference>
<dbReference type="RefSeq" id="WP_039454907.1">
    <property type="nucleotide sequence ID" value="NZ_JSWE01000047.1"/>
</dbReference>
<organism evidence="7 8">
    <name type="scientific">Candidatus Jidaibacter acanthamoebae</name>
    <dbReference type="NCBI Taxonomy" id="86105"/>
    <lineage>
        <taxon>Bacteria</taxon>
        <taxon>Pseudomonadati</taxon>
        <taxon>Pseudomonadota</taxon>
        <taxon>Alphaproteobacteria</taxon>
        <taxon>Rickettsiales</taxon>
        <taxon>Candidatus Midichloriaceae</taxon>
        <taxon>Candidatus Jidaibacter</taxon>
    </lineage>
</organism>
<keyword evidence="5" id="KW-0472">Membrane</keyword>
<dbReference type="Proteomes" id="UP000031258">
    <property type="component" value="Unassembled WGS sequence"/>
</dbReference>
<dbReference type="GO" id="GO:0005886">
    <property type="term" value="C:plasma membrane"/>
    <property type="evidence" value="ECO:0007669"/>
    <property type="project" value="UniProtKB-SubCell"/>
</dbReference>